<feature type="transmembrane region" description="Helical" evidence="1">
    <location>
        <begin position="1082"/>
        <end position="1110"/>
    </location>
</feature>
<feature type="transmembrane region" description="Helical" evidence="1">
    <location>
        <begin position="102"/>
        <end position="122"/>
    </location>
</feature>
<feature type="transmembrane region" description="Helical" evidence="1">
    <location>
        <begin position="662"/>
        <end position="683"/>
    </location>
</feature>
<comment type="caution">
    <text evidence="3">The sequence shown here is derived from an EMBL/GenBank/DDBJ whole genome shotgun (WGS) entry which is preliminary data.</text>
</comment>
<feature type="transmembrane region" description="Helical" evidence="1">
    <location>
        <begin position="20"/>
        <end position="47"/>
    </location>
</feature>
<evidence type="ECO:0000259" key="2">
    <source>
        <dbReference type="Pfam" id="PF25474"/>
    </source>
</evidence>
<organism evidence="3 4">
    <name type="scientific">Carpediemonas membranifera</name>
    <dbReference type="NCBI Taxonomy" id="201153"/>
    <lineage>
        <taxon>Eukaryota</taxon>
        <taxon>Metamonada</taxon>
        <taxon>Carpediemonas-like organisms</taxon>
        <taxon>Carpediemonas</taxon>
    </lineage>
</organism>
<proteinExistence type="predicted"/>
<protein>
    <recommendedName>
        <fullName evidence="2">TmcB/TmcC TPR repeats domain-containing protein</fullName>
    </recommendedName>
</protein>
<gene>
    <name evidence="3" type="ORF">J8273_8323</name>
</gene>
<feature type="transmembrane region" description="Helical" evidence="1">
    <location>
        <begin position="695"/>
        <end position="715"/>
    </location>
</feature>
<sequence length="1704" mass="184187">MLLFTKPTILYVVDYDSVPVRAILAAVALSAQAVMFIWLPLEIFVLANVPFARRLRHTLVCLLSDLVARGLFFPLVKAFSTAYHCSDVFSSNNCPNTISRPVGLMAGGCLFYITIAVVFVKFGSQSTPFVPNRVGGLQYPCIPMHIAHTVVPGLILHFAMRVRCQGSVPARAAIASLALGMAGAQCIIPFFLQPLLAVVDLGVYVAVAIASLLPTTGHGTIVACIPGLIVGVIVVAGRLVLLEVRFRGVVQQVPQHHRMPGSILKTGNRMTVPLPKFATFPGLVQYLFYLRQRLDESQVQSRHAIGMLLSHAAALKDGTLTGRIVLSMYHATVDHDVPRAQDAASRTMTLAKRGLLHVNLTGLVMFVSVRTAIGGCSSVAADGDTHALLRETQRMAAGDVDEALRAIHLFWHSLSEATPDVNDLYEQVTRLHRLTRRVEAGLRPVLEVYPDNVQLLEVYVRLTRDVTMEPDIAQSIAARVAALRGVGAADTSSEDLPDDRAEADARRWRGTLRKIMRRHAQQLPRHNQSITRVRGRLLVMQLAFIAVVSVVAAALVIFTVREERFVQCGYDASLAVADATGAYQMIGRLMLERAREGAGLSAGLPTVGSVYEQLSAYVAGFESAVASFAETVSSGFLLSTPATDTVFQEAYVQYEFDEDLGLFYAGLASIYNVTAALIARFRAVSQGSWALSDHAFIFGNVQFAGMGGKVASLLGAMADRLSTELMILIELLLGTAALATVSLGVFVAAFVIPTFLGVMRDRLEGINVYLHLPVPARRRMAAVTRRRTPVTSPISHPRAIRFADEPDPRVPAVTPLTGAVAGRLTTSDTSLWPENEAVVQRLRGRKQTVARHLRVLNGLLGVVFVVGGCTFIGAIVIFSIAATAFSQIEQTHSTLSSTSSELLPLQIAAHQLTKSTLRFAVLGDIEAVAAFVEADLLRTMPYTSAFKLAVTQIMDATNGLNVLDRYHSIVWMMLAQTNTADRDIFCQVSGYEYNYTAEPDWSAQDAEYGAERPHGWYSTPAEDAMLSADQATSIGLSVLTSTPYRATKDAVLASFVDTYGTVSGRVGEALASLKRREGWATAALSVAAVVIILTLFVLVAVVALSSFFVVRVQQLRGRILDIQTERAGVPPGPEAGGPFPIDSTDSGLGEAAASKAGPALPIRRLALHYQHDAGTVLKVIATAALSMLAMVAMVVFYSSYHRAHGTTDVVALTELRNEFVSTEEAILDQLFEAFDALYVYVANGDDTSAARVDAALASFHTMLDPVEATLSDSLLGLGSDAAVWAIHGSAEELWGFFTDNALTAARLAMSAHGTGADVMPTVAAFTEVSAATVAFRVQQAALFPGHLRPTNVTADLGLPESDRRALAWALILDRPSVALESATAASLTRLFTSVRRVLTNRCDAASSALTRAVTTAGLAAAVVPVLAVPLAMLAADTVFPENTRRHRIIQQRLRTSPTVDALRRVLMLVARTAGEWVLFVAVVCAACFMSRGTMARLTTAGAELMSHRYMVASVQDMVTRPHDAAFYRYWVENYIQLDMDASATLEVAPPVGYQLAEWGQVLFRGGDVYSPYRQSLRARFLDAFVMADPDLSSECGLADGLDNEFFETVRDLGLEYDAMLGARLAELKDAALFRIRAMRYGAVVVTLLLLLRSGLNTRVVRRTVLAPITAEDRAIGSLLEMVPPQYIAGHPLVARFVACRDGQR</sequence>
<keyword evidence="1" id="KW-1133">Transmembrane helix</keyword>
<feature type="transmembrane region" description="Helical" evidence="1">
    <location>
        <begin position="855"/>
        <end position="885"/>
    </location>
</feature>
<dbReference type="EMBL" id="JAHDYR010000066">
    <property type="protein sequence ID" value="KAG9390283.1"/>
    <property type="molecule type" value="Genomic_DNA"/>
</dbReference>
<keyword evidence="4" id="KW-1185">Reference proteome</keyword>
<feature type="transmembrane region" description="Helical" evidence="1">
    <location>
        <begin position="142"/>
        <end position="160"/>
    </location>
</feature>
<evidence type="ECO:0000313" key="4">
    <source>
        <dbReference type="Proteomes" id="UP000717585"/>
    </source>
</evidence>
<dbReference type="Proteomes" id="UP000717585">
    <property type="component" value="Unassembled WGS sequence"/>
</dbReference>
<feature type="transmembrane region" description="Helical" evidence="1">
    <location>
        <begin position="1465"/>
        <end position="1488"/>
    </location>
</feature>
<name>A0A8J6APZ4_9EUKA</name>
<reference evidence="3" key="1">
    <citation type="submission" date="2021-05" db="EMBL/GenBank/DDBJ databases">
        <title>A free-living protist that lacks canonical eukaryotic 1 DNA replication and segregation systems.</title>
        <authorList>
            <person name="Salas-Leiva D.E."/>
            <person name="Tromer E.C."/>
            <person name="Curtis B.A."/>
            <person name="Jerlstrom-Hultqvist J."/>
            <person name="Kolisko M."/>
            <person name="Yi Z."/>
            <person name="Salas-Leiva J.S."/>
            <person name="Gallot-Lavallee L."/>
            <person name="Kops G.J.P.L."/>
            <person name="Archibald J.M."/>
            <person name="Simpson A.G.B."/>
            <person name="Roger A.J."/>
        </authorList>
    </citation>
    <scope>NUCLEOTIDE SEQUENCE</scope>
    <source>
        <strain evidence="3">BICM</strain>
    </source>
</reference>
<evidence type="ECO:0000256" key="1">
    <source>
        <dbReference type="SAM" id="Phobius"/>
    </source>
</evidence>
<feature type="transmembrane region" description="Helical" evidence="1">
    <location>
        <begin position="727"/>
        <end position="752"/>
    </location>
</feature>
<evidence type="ECO:0000313" key="3">
    <source>
        <dbReference type="EMBL" id="KAG9390283.1"/>
    </source>
</evidence>
<keyword evidence="1" id="KW-0472">Membrane</keyword>
<dbReference type="InterPro" id="IPR057352">
    <property type="entry name" value="TPR_TmcB/C"/>
</dbReference>
<feature type="transmembrane region" description="Helical" evidence="1">
    <location>
        <begin position="220"/>
        <end position="241"/>
    </location>
</feature>
<keyword evidence="1" id="KW-0812">Transmembrane</keyword>
<feature type="transmembrane region" description="Helical" evidence="1">
    <location>
        <begin position="172"/>
        <end position="192"/>
    </location>
</feature>
<feature type="domain" description="TmcB/TmcC TPR repeats" evidence="2">
    <location>
        <begin position="401"/>
        <end position="478"/>
    </location>
</feature>
<feature type="transmembrane region" description="Helical" evidence="1">
    <location>
        <begin position="537"/>
        <end position="560"/>
    </location>
</feature>
<accession>A0A8J6APZ4</accession>
<dbReference type="Pfam" id="PF25474">
    <property type="entry name" value="TPR_TmcB"/>
    <property type="match status" value="1"/>
</dbReference>
<feature type="transmembrane region" description="Helical" evidence="1">
    <location>
        <begin position="1176"/>
        <end position="1197"/>
    </location>
</feature>